<feature type="region of interest" description="Disordered" evidence="4">
    <location>
        <begin position="118"/>
        <end position="138"/>
    </location>
</feature>
<accession>A0A6A5AJE8</accession>
<evidence type="ECO:0000313" key="7">
    <source>
        <dbReference type="Proteomes" id="UP000469452"/>
    </source>
</evidence>
<dbReference type="PROSITE" id="PS51319">
    <property type="entry name" value="TFIIS_N"/>
    <property type="match status" value="1"/>
</dbReference>
<dbReference type="SMART" id="SM00509">
    <property type="entry name" value="TFS2N"/>
    <property type="match status" value="1"/>
</dbReference>
<evidence type="ECO:0000256" key="1">
    <source>
        <dbReference type="ARBA" id="ARBA00004123"/>
    </source>
</evidence>
<feature type="compositionally biased region" description="Basic and acidic residues" evidence="4">
    <location>
        <begin position="129"/>
        <end position="138"/>
    </location>
</feature>
<reference evidence="6 7" key="1">
    <citation type="submission" date="2019-06" db="EMBL/GenBank/DDBJ databases">
        <title>Genomics analysis of Aphanomyces spp. identifies a new class of oomycete effector associated with host adaptation.</title>
        <authorList>
            <person name="Gaulin E."/>
        </authorList>
    </citation>
    <scope>NUCLEOTIDE SEQUENCE [LARGE SCALE GENOMIC DNA]</scope>
    <source>
        <strain evidence="6 7">E</strain>
    </source>
</reference>
<feature type="domain" description="TFIIS N-terminal" evidence="5">
    <location>
        <begin position="14"/>
        <end position="94"/>
    </location>
</feature>
<gene>
    <name evidence="6" type="ORF">AaE_005282</name>
</gene>
<dbReference type="InterPro" id="IPR017923">
    <property type="entry name" value="TFIIS_N"/>
</dbReference>
<keyword evidence="2 3" id="KW-0539">Nucleus</keyword>
<dbReference type="SUPFAM" id="SSF47676">
    <property type="entry name" value="Conserved domain common to transcription factors TFIIS, elongin A, CRSP70"/>
    <property type="match status" value="1"/>
</dbReference>
<organism evidence="6 7">
    <name type="scientific">Aphanomyces astaci</name>
    <name type="common">Crayfish plague agent</name>
    <dbReference type="NCBI Taxonomy" id="112090"/>
    <lineage>
        <taxon>Eukaryota</taxon>
        <taxon>Sar</taxon>
        <taxon>Stramenopiles</taxon>
        <taxon>Oomycota</taxon>
        <taxon>Saprolegniomycetes</taxon>
        <taxon>Saprolegniales</taxon>
        <taxon>Verrucalvaceae</taxon>
        <taxon>Aphanomyces</taxon>
    </lineage>
</organism>
<evidence type="ECO:0000259" key="5">
    <source>
        <dbReference type="PROSITE" id="PS51319"/>
    </source>
</evidence>
<evidence type="ECO:0000256" key="3">
    <source>
        <dbReference type="PROSITE-ProRule" id="PRU00649"/>
    </source>
</evidence>
<evidence type="ECO:0000256" key="4">
    <source>
        <dbReference type="SAM" id="MobiDB-lite"/>
    </source>
</evidence>
<dbReference type="Pfam" id="PF08711">
    <property type="entry name" value="Med26"/>
    <property type="match status" value="1"/>
</dbReference>
<dbReference type="Gene3D" id="1.20.930.10">
    <property type="entry name" value="Conserved domain common to transcription factors TFIIS, elongin A, CRSP70"/>
    <property type="match status" value="1"/>
</dbReference>
<protein>
    <recommendedName>
        <fullName evidence="5">TFIIS N-terminal domain-containing protein</fullName>
    </recommendedName>
</protein>
<comment type="caution">
    <text evidence="6">The sequence shown here is derived from an EMBL/GenBank/DDBJ whole genome shotgun (WGS) entry which is preliminary data.</text>
</comment>
<dbReference type="EMBL" id="VJMI01010833">
    <property type="protein sequence ID" value="KAF0754551.1"/>
    <property type="molecule type" value="Genomic_DNA"/>
</dbReference>
<sequence length="175" mass="19362">MVEGASVDVSTISQKLHSAIQENEWQSNKRAAKEIQSLLAVLNTYTPDPSTMLETMRETRIGVVVSKLRKHSDECVKAYASRLTNKWKAALDVNSTSSKPKQPAVVAASAYTKIPEVRSPSPTTNTLRTAHDSKTGDAARLRVQQAYANERAKKDSRTSIFLENPIVKKVRGRKP</sequence>
<dbReference type="Proteomes" id="UP000469452">
    <property type="component" value="Unassembled WGS sequence"/>
</dbReference>
<evidence type="ECO:0000256" key="2">
    <source>
        <dbReference type="ARBA" id="ARBA00023242"/>
    </source>
</evidence>
<name>A0A6A5AJE8_APHAT</name>
<evidence type="ECO:0000313" key="6">
    <source>
        <dbReference type="EMBL" id="KAF0754551.1"/>
    </source>
</evidence>
<dbReference type="AlphaFoldDB" id="A0A6A5AJE8"/>
<dbReference type="InterPro" id="IPR035441">
    <property type="entry name" value="TFIIS/LEDGF_dom_sf"/>
</dbReference>
<proteinExistence type="predicted"/>
<comment type="subcellular location">
    <subcellularLocation>
        <location evidence="1 3">Nucleus</location>
    </subcellularLocation>
</comment>
<feature type="non-terminal residue" evidence="6">
    <location>
        <position position="175"/>
    </location>
</feature>
<dbReference type="InterPro" id="IPR003617">
    <property type="entry name" value="TFIIS/CRSP70_N_sub"/>
</dbReference>
<dbReference type="GO" id="GO:0005634">
    <property type="term" value="C:nucleus"/>
    <property type="evidence" value="ECO:0007669"/>
    <property type="project" value="UniProtKB-SubCell"/>
</dbReference>